<protein>
    <submittedName>
        <fullName evidence="1">Uncharacterized protein</fullName>
    </submittedName>
</protein>
<accession>A0A0E9QNQ5</accession>
<reference evidence="1" key="2">
    <citation type="journal article" date="2015" name="Fish Shellfish Immunol.">
        <title>Early steps in the European eel (Anguilla anguilla)-Vibrio vulnificus interaction in the gills: Role of the RtxA13 toxin.</title>
        <authorList>
            <person name="Callol A."/>
            <person name="Pajuelo D."/>
            <person name="Ebbesson L."/>
            <person name="Teles M."/>
            <person name="MacKenzie S."/>
            <person name="Amaro C."/>
        </authorList>
    </citation>
    <scope>NUCLEOTIDE SEQUENCE</scope>
</reference>
<reference evidence="1" key="1">
    <citation type="submission" date="2014-11" db="EMBL/GenBank/DDBJ databases">
        <authorList>
            <person name="Amaro Gonzalez C."/>
        </authorList>
    </citation>
    <scope>NUCLEOTIDE SEQUENCE</scope>
</reference>
<organism evidence="1">
    <name type="scientific">Anguilla anguilla</name>
    <name type="common">European freshwater eel</name>
    <name type="synonym">Muraena anguilla</name>
    <dbReference type="NCBI Taxonomy" id="7936"/>
    <lineage>
        <taxon>Eukaryota</taxon>
        <taxon>Metazoa</taxon>
        <taxon>Chordata</taxon>
        <taxon>Craniata</taxon>
        <taxon>Vertebrata</taxon>
        <taxon>Euteleostomi</taxon>
        <taxon>Actinopterygii</taxon>
        <taxon>Neopterygii</taxon>
        <taxon>Teleostei</taxon>
        <taxon>Anguilliformes</taxon>
        <taxon>Anguillidae</taxon>
        <taxon>Anguilla</taxon>
    </lineage>
</organism>
<proteinExistence type="predicted"/>
<name>A0A0E9QNQ5_ANGAN</name>
<dbReference type="EMBL" id="GBXM01090021">
    <property type="protein sequence ID" value="JAH18556.1"/>
    <property type="molecule type" value="Transcribed_RNA"/>
</dbReference>
<evidence type="ECO:0000313" key="1">
    <source>
        <dbReference type="EMBL" id="JAH18556.1"/>
    </source>
</evidence>
<sequence length="36" mass="3969">MHCTEISCYVYEMFQTCMMGSVLQGGVLPHQKTASG</sequence>
<dbReference type="AlphaFoldDB" id="A0A0E9QNQ5"/>